<keyword evidence="6" id="KW-1133">Transmembrane helix</keyword>
<evidence type="ECO:0000256" key="5">
    <source>
        <dbReference type="ARBA" id="ARBA00037626"/>
    </source>
</evidence>
<evidence type="ECO:0000256" key="3">
    <source>
        <dbReference type="ARBA" id="ARBA00023180"/>
    </source>
</evidence>
<evidence type="ECO:0000256" key="6">
    <source>
        <dbReference type="SAM" id="Phobius"/>
    </source>
</evidence>
<dbReference type="AlphaFoldDB" id="A0A835H6A9"/>
<gene>
    <name evidence="8" type="ORF">IFM89_020062</name>
</gene>
<keyword evidence="9" id="KW-1185">Reference proteome</keyword>
<organism evidence="8 9">
    <name type="scientific">Coptis chinensis</name>
    <dbReference type="NCBI Taxonomy" id="261450"/>
    <lineage>
        <taxon>Eukaryota</taxon>
        <taxon>Viridiplantae</taxon>
        <taxon>Streptophyta</taxon>
        <taxon>Embryophyta</taxon>
        <taxon>Tracheophyta</taxon>
        <taxon>Spermatophyta</taxon>
        <taxon>Magnoliopsida</taxon>
        <taxon>Ranunculales</taxon>
        <taxon>Ranunculaceae</taxon>
        <taxon>Coptidoideae</taxon>
        <taxon>Coptis</taxon>
    </lineage>
</organism>
<dbReference type="PROSITE" id="PS51485">
    <property type="entry name" value="PHYTOCYANIN"/>
    <property type="match status" value="1"/>
</dbReference>
<dbReference type="PANTHER" id="PTHR33021:SF547">
    <property type="entry name" value="OS03G0758500 PROTEIN"/>
    <property type="match status" value="1"/>
</dbReference>
<name>A0A835H6A9_9MAGN</name>
<feature type="transmembrane region" description="Helical" evidence="6">
    <location>
        <begin position="155"/>
        <end position="175"/>
    </location>
</feature>
<reference evidence="8 9" key="1">
    <citation type="submission" date="2020-10" db="EMBL/GenBank/DDBJ databases">
        <title>The Coptis chinensis genome and diversification of protoberbering-type alkaloids.</title>
        <authorList>
            <person name="Wang B."/>
            <person name="Shu S."/>
            <person name="Song C."/>
            <person name="Liu Y."/>
        </authorList>
    </citation>
    <scope>NUCLEOTIDE SEQUENCE [LARGE SCALE GENOMIC DNA]</scope>
    <source>
        <strain evidence="8">HL-2020</strain>
        <tissue evidence="8">Leaf</tissue>
    </source>
</reference>
<dbReference type="GO" id="GO:0009055">
    <property type="term" value="F:electron transfer activity"/>
    <property type="evidence" value="ECO:0007669"/>
    <property type="project" value="InterPro"/>
</dbReference>
<evidence type="ECO:0000313" key="8">
    <source>
        <dbReference type="EMBL" id="KAF9593055.1"/>
    </source>
</evidence>
<accession>A0A835H6A9</accession>
<keyword evidence="6" id="KW-0472">Membrane</keyword>
<dbReference type="SUPFAM" id="SSF49503">
    <property type="entry name" value="Cupredoxins"/>
    <property type="match status" value="1"/>
</dbReference>
<dbReference type="GO" id="GO:0005886">
    <property type="term" value="C:plasma membrane"/>
    <property type="evidence" value="ECO:0007669"/>
    <property type="project" value="TreeGrafter"/>
</dbReference>
<keyword evidence="2" id="KW-1015">Disulfide bond</keyword>
<comment type="similarity">
    <text evidence="4">Belongs to the early nodulin-like (ENODL) family.</text>
</comment>
<dbReference type="PANTHER" id="PTHR33021">
    <property type="entry name" value="BLUE COPPER PROTEIN"/>
    <property type="match status" value="1"/>
</dbReference>
<feature type="domain" description="Phytocyanin" evidence="7">
    <location>
        <begin position="29"/>
        <end position="131"/>
    </location>
</feature>
<keyword evidence="1" id="KW-0732">Signal</keyword>
<comment type="function">
    <text evidence="5">May act as a carbohydrate transporter.</text>
</comment>
<dbReference type="Gene3D" id="2.60.40.420">
    <property type="entry name" value="Cupredoxins - blue copper proteins"/>
    <property type="match status" value="1"/>
</dbReference>
<protein>
    <recommendedName>
        <fullName evidence="7">Phytocyanin domain-containing protein</fullName>
    </recommendedName>
</protein>
<dbReference type="InterPro" id="IPR003245">
    <property type="entry name" value="Phytocyanin_dom"/>
</dbReference>
<feature type="transmembrane region" description="Helical" evidence="6">
    <location>
        <begin position="6"/>
        <end position="23"/>
    </location>
</feature>
<dbReference type="Pfam" id="PF02298">
    <property type="entry name" value="Cu_bind_like"/>
    <property type="match status" value="1"/>
</dbReference>
<keyword evidence="6" id="KW-0812">Transmembrane</keyword>
<comment type="caution">
    <text evidence="8">The sequence shown here is derived from an EMBL/GenBank/DDBJ whole genome shotgun (WGS) entry which is preliminary data.</text>
</comment>
<dbReference type="OrthoDB" id="676939at2759"/>
<evidence type="ECO:0000256" key="1">
    <source>
        <dbReference type="ARBA" id="ARBA00022729"/>
    </source>
</evidence>
<dbReference type="FunFam" id="2.60.40.420:FF:000018">
    <property type="entry name" value="Lamin-like protein"/>
    <property type="match status" value="1"/>
</dbReference>
<evidence type="ECO:0000313" key="9">
    <source>
        <dbReference type="Proteomes" id="UP000631114"/>
    </source>
</evidence>
<evidence type="ECO:0000256" key="4">
    <source>
        <dbReference type="ARBA" id="ARBA00035011"/>
    </source>
</evidence>
<dbReference type="Proteomes" id="UP000631114">
    <property type="component" value="Unassembled WGS sequence"/>
</dbReference>
<proteinExistence type="inferred from homology"/>
<dbReference type="EMBL" id="JADFTS010000008">
    <property type="protein sequence ID" value="KAF9593055.1"/>
    <property type="molecule type" value="Genomic_DNA"/>
</dbReference>
<evidence type="ECO:0000256" key="2">
    <source>
        <dbReference type="ARBA" id="ARBA00023157"/>
    </source>
</evidence>
<evidence type="ECO:0000259" key="7">
    <source>
        <dbReference type="PROSITE" id="PS51485"/>
    </source>
</evidence>
<dbReference type="InterPro" id="IPR008972">
    <property type="entry name" value="Cupredoxin"/>
</dbReference>
<sequence length="177" mass="20066">MGGEKRSIIVPILWMMVLALMVVTRTQGKRINLGGVKEQGWKPDYNYTEWSMKQRFYVNDWLYFGYDRKFYNVLQVNKTAYENCISEDPVFNVTGGAGRDVFELKKPVTYYFLSGGGYCYHGMKVAVHAENHPPPPSEQPSPPAKNGSQSNFGTYNIMLLLGLAVITTLALQIIVLR</sequence>
<dbReference type="InterPro" id="IPR039391">
    <property type="entry name" value="Phytocyanin-like"/>
</dbReference>
<keyword evidence="3" id="KW-0325">Glycoprotein</keyword>